<evidence type="ECO:0000256" key="5">
    <source>
        <dbReference type="ARBA" id="ARBA00023004"/>
    </source>
</evidence>
<dbReference type="PANTHER" id="PTHR30176:SF3">
    <property type="entry name" value="FERREDOXIN-TYPE PROTEIN NAPH"/>
    <property type="match status" value="1"/>
</dbReference>
<evidence type="ECO:0000256" key="2">
    <source>
        <dbReference type="ARBA" id="ARBA00022485"/>
    </source>
</evidence>
<organism evidence="9 10">
    <name type="scientific">Halopseudomonas salina</name>
    <dbReference type="NCBI Taxonomy" id="1323744"/>
    <lineage>
        <taxon>Bacteria</taxon>
        <taxon>Pseudomonadati</taxon>
        <taxon>Pseudomonadota</taxon>
        <taxon>Gammaproteobacteria</taxon>
        <taxon>Pseudomonadales</taxon>
        <taxon>Pseudomonadaceae</taxon>
        <taxon>Halopseudomonas</taxon>
    </lineage>
</organism>
<keyword evidence="1" id="KW-0813">Transport</keyword>
<feature type="transmembrane region" description="Helical" evidence="7">
    <location>
        <begin position="171"/>
        <end position="188"/>
    </location>
</feature>
<dbReference type="InterPro" id="IPR017896">
    <property type="entry name" value="4Fe4S_Fe-S-bd"/>
</dbReference>
<keyword evidence="3" id="KW-0479">Metal-binding</keyword>
<dbReference type="SUPFAM" id="SSF54862">
    <property type="entry name" value="4Fe-4S ferredoxins"/>
    <property type="match status" value="1"/>
</dbReference>
<name>A0ABQ1PJ88_9GAMM</name>
<keyword evidence="6" id="KW-0411">Iron-sulfur</keyword>
<keyword evidence="7" id="KW-0812">Transmembrane</keyword>
<gene>
    <name evidence="9" type="ORF">GCM10007418_16880</name>
</gene>
<reference evidence="10" key="1">
    <citation type="journal article" date="2019" name="Int. J. Syst. Evol. Microbiol.">
        <title>The Global Catalogue of Microorganisms (GCM) 10K type strain sequencing project: providing services to taxonomists for standard genome sequencing and annotation.</title>
        <authorList>
            <consortium name="The Broad Institute Genomics Platform"/>
            <consortium name="The Broad Institute Genome Sequencing Center for Infectious Disease"/>
            <person name="Wu L."/>
            <person name="Ma J."/>
        </authorList>
    </citation>
    <scope>NUCLEOTIDE SEQUENCE [LARGE SCALE GENOMIC DNA]</scope>
    <source>
        <strain evidence="10">CGMCC 1.12482</strain>
    </source>
</reference>
<keyword evidence="7" id="KW-0472">Membrane</keyword>
<evidence type="ECO:0000256" key="4">
    <source>
        <dbReference type="ARBA" id="ARBA00022982"/>
    </source>
</evidence>
<dbReference type="Pfam" id="PF12801">
    <property type="entry name" value="Fer4_5"/>
    <property type="match status" value="1"/>
</dbReference>
<evidence type="ECO:0000313" key="10">
    <source>
        <dbReference type="Proteomes" id="UP000638188"/>
    </source>
</evidence>
<evidence type="ECO:0000256" key="3">
    <source>
        <dbReference type="ARBA" id="ARBA00022723"/>
    </source>
</evidence>
<proteinExistence type="predicted"/>
<accession>A0ABQ1PJ88</accession>
<feature type="transmembrane region" description="Helical" evidence="7">
    <location>
        <begin position="58"/>
        <end position="83"/>
    </location>
</feature>
<feature type="domain" description="4Fe-4S ferredoxin-type" evidence="8">
    <location>
        <begin position="68"/>
        <end position="113"/>
    </location>
</feature>
<keyword evidence="7" id="KW-1133">Transmembrane helix</keyword>
<dbReference type="InterPro" id="IPR051684">
    <property type="entry name" value="Electron_Trans/Redox"/>
</dbReference>
<dbReference type="EMBL" id="BMFF01000003">
    <property type="protein sequence ID" value="GGC98162.1"/>
    <property type="molecule type" value="Genomic_DNA"/>
</dbReference>
<evidence type="ECO:0000259" key="8">
    <source>
        <dbReference type="Pfam" id="PF12801"/>
    </source>
</evidence>
<keyword evidence="10" id="KW-1185">Reference proteome</keyword>
<dbReference type="PANTHER" id="PTHR30176">
    <property type="entry name" value="FERREDOXIN-TYPE PROTEIN NAPH"/>
    <property type="match status" value="1"/>
</dbReference>
<sequence>MMLATLRRLSRSAFFILFLLAPLLDLFRLDLSRGHFVFLTMDWTLGLDPQNSALDPAAITLHLLLRLGLPILLTLGVLLWVVWRWGRIYCGWLCPHFSMVEWIDGLMARWLGRRSVWEKPSAPRQAGARMVMSLVVLGGSALWAVTLLSYLVPPIPLWTGLLSLNLPTWHWFFIGIGTALFCIEFALARHFFCKYGCAVGIFQSLIWAVNRRAMVIGFKRERARDCRDCNACDRACPMRLPPRGMKRHKITCTQCGVCVQTCQQVQANNPEGALLHWVSGEDAVKMDKQPGSQIPVQDPVRIPVLEKD</sequence>
<comment type="caution">
    <text evidence="9">The sequence shown here is derived from an EMBL/GenBank/DDBJ whole genome shotgun (WGS) entry which is preliminary data.</text>
</comment>
<feature type="transmembrane region" description="Helical" evidence="7">
    <location>
        <begin position="131"/>
        <end position="151"/>
    </location>
</feature>
<evidence type="ECO:0000256" key="6">
    <source>
        <dbReference type="ARBA" id="ARBA00023014"/>
    </source>
</evidence>
<dbReference type="Proteomes" id="UP000638188">
    <property type="component" value="Unassembled WGS sequence"/>
</dbReference>
<keyword evidence="2" id="KW-0004">4Fe-4S</keyword>
<evidence type="ECO:0000313" key="9">
    <source>
        <dbReference type="EMBL" id="GGC98162.1"/>
    </source>
</evidence>
<protein>
    <recommendedName>
        <fullName evidence="8">4Fe-4S ferredoxin-type domain-containing protein</fullName>
    </recommendedName>
</protein>
<evidence type="ECO:0000256" key="7">
    <source>
        <dbReference type="SAM" id="Phobius"/>
    </source>
</evidence>
<keyword evidence="5" id="KW-0408">Iron</keyword>
<keyword evidence="4" id="KW-0249">Electron transport</keyword>
<evidence type="ECO:0000256" key="1">
    <source>
        <dbReference type="ARBA" id="ARBA00022448"/>
    </source>
</evidence>